<dbReference type="RefSeq" id="WP_043770085.1">
    <property type="nucleotide sequence ID" value="NZ_JAME01000013.1"/>
</dbReference>
<comment type="caution">
    <text evidence="2">The sequence shown here is derived from an EMBL/GenBank/DDBJ whole genome shotgun (WGS) entry which is preliminary data.</text>
</comment>
<evidence type="ECO:0000256" key="1">
    <source>
        <dbReference type="SAM" id="MobiDB-lite"/>
    </source>
</evidence>
<name>X7F836_9RHOB</name>
<reference evidence="2 3" key="1">
    <citation type="submission" date="2014-01" db="EMBL/GenBank/DDBJ databases">
        <title>Roseivivax isoporae LMG 25204 Genome Sequencing.</title>
        <authorList>
            <person name="Lai Q."/>
            <person name="Li G."/>
            <person name="Shao Z."/>
        </authorList>
    </citation>
    <scope>NUCLEOTIDE SEQUENCE [LARGE SCALE GENOMIC DNA]</scope>
    <source>
        <strain evidence="2 3">LMG 25204</strain>
    </source>
</reference>
<dbReference type="eggNOG" id="ENOG5032FZ3">
    <property type="taxonomic scope" value="Bacteria"/>
</dbReference>
<dbReference type="EMBL" id="JAME01000013">
    <property type="protein sequence ID" value="ETX29047.1"/>
    <property type="molecule type" value="Genomic_DNA"/>
</dbReference>
<sequence length="83" mass="9024">MLTRLVPGLIVLGAGYLLARRYSRRAAAHRVAFRRYEDGGPPGQPAPVRDAGAAAQRDSPADWDAQDEAVDETFPASDPVTRY</sequence>
<proteinExistence type="predicted"/>
<keyword evidence="3" id="KW-1185">Reference proteome</keyword>
<gene>
    <name evidence="2" type="ORF">RISW2_03640</name>
</gene>
<dbReference type="OrthoDB" id="7873635at2"/>
<dbReference type="Proteomes" id="UP000023430">
    <property type="component" value="Unassembled WGS sequence"/>
</dbReference>
<accession>X7F836</accession>
<dbReference type="PATRIC" id="fig|1449351.3.peg.2094"/>
<protein>
    <submittedName>
        <fullName evidence="2">Uncharacterized protein</fullName>
    </submittedName>
</protein>
<evidence type="ECO:0000313" key="3">
    <source>
        <dbReference type="Proteomes" id="UP000023430"/>
    </source>
</evidence>
<feature type="region of interest" description="Disordered" evidence="1">
    <location>
        <begin position="35"/>
        <end position="83"/>
    </location>
</feature>
<dbReference type="STRING" id="1449351.RISW2_03640"/>
<evidence type="ECO:0000313" key="2">
    <source>
        <dbReference type="EMBL" id="ETX29047.1"/>
    </source>
</evidence>
<dbReference type="AlphaFoldDB" id="X7F836"/>
<organism evidence="2 3">
    <name type="scientific">Roseivivax isoporae LMG 25204</name>
    <dbReference type="NCBI Taxonomy" id="1449351"/>
    <lineage>
        <taxon>Bacteria</taxon>
        <taxon>Pseudomonadati</taxon>
        <taxon>Pseudomonadota</taxon>
        <taxon>Alphaproteobacteria</taxon>
        <taxon>Rhodobacterales</taxon>
        <taxon>Roseobacteraceae</taxon>
        <taxon>Roseivivax</taxon>
    </lineage>
</organism>